<evidence type="ECO:0000313" key="2">
    <source>
        <dbReference type="Proteomes" id="UP001501570"/>
    </source>
</evidence>
<reference evidence="2" key="1">
    <citation type="journal article" date="2019" name="Int. J. Syst. Evol. Microbiol.">
        <title>The Global Catalogue of Microorganisms (GCM) 10K type strain sequencing project: providing services to taxonomists for standard genome sequencing and annotation.</title>
        <authorList>
            <consortium name="The Broad Institute Genomics Platform"/>
            <consortium name="The Broad Institute Genome Sequencing Center for Infectious Disease"/>
            <person name="Wu L."/>
            <person name="Ma J."/>
        </authorList>
    </citation>
    <scope>NUCLEOTIDE SEQUENCE [LARGE SCALE GENOMIC DNA]</scope>
    <source>
        <strain evidence="2">JCM 18304</strain>
    </source>
</reference>
<dbReference type="EMBL" id="BAABJQ010000001">
    <property type="protein sequence ID" value="GAA5177237.1"/>
    <property type="molecule type" value="Genomic_DNA"/>
</dbReference>
<sequence length="381" mass="38984">MVDEMDLLSQVKDVAPLRTEAYERARTSLRAVMAESVTALVPEAPGAAPARKERFSWARNLRGSLGILGKAGIGAGITVAAAGVAVVVVATSTPHSASTSHVAASAGAAGSAAKAPAVGSRLVTLAADVKASGGSLSGDASLVIRTQTADGRKPDVTYNLYTDSGDLYVTDTQRALSSAIAHHANLAEPQNAKEVAAARYAATTGDLAKAREQMVNAIPNAWGLGVSPAEAQQEWDKAMAKLQPKLKANGITSPLPRPTGKALQDDINNYVWTNSVDALSWGAANPEVRAGVLSLISTIPDVTVADSTTGGQPTLTLTAGPALFQGAGEEVLTINAKTGMPISAVMQLAPGQKPSSGTIPPSSDTFKVSRVTLSDVQAGKF</sequence>
<gene>
    <name evidence="1" type="ORF">GCM10023322_01490</name>
</gene>
<dbReference type="Proteomes" id="UP001501570">
    <property type="component" value="Unassembled WGS sequence"/>
</dbReference>
<name>A0ABP9RI77_9ACTN</name>
<keyword evidence="2" id="KW-1185">Reference proteome</keyword>
<accession>A0ABP9RI77</accession>
<evidence type="ECO:0000313" key="1">
    <source>
        <dbReference type="EMBL" id="GAA5177237.1"/>
    </source>
</evidence>
<organism evidence="1 2">
    <name type="scientific">Rugosimonospora acidiphila</name>
    <dbReference type="NCBI Taxonomy" id="556531"/>
    <lineage>
        <taxon>Bacteria</taxon>
        <taxon>Bacillati</taxon>
        <taxon>Actinomycetota</taxon>
        <taxon>Actinomycetes</taxon>
        <taxon>Micromonosporales</taxon>
        <taxon>Micromonosporaceae</taxon>
        <taxon>Rugosimonospora</taxon>
    </lineage>
</organism>
<protein>
    <submittedName>
        <fullName evidence="1">Uncharacterized protein</fullName>
    </submittedName>
</protein>
<proteinExistence type="predicted"/>
<dbReference type="RefSeq" id="WP_345625076.1">
    <property type="nucleotide sequence ID" value="NZ_BAABJQ010000001.1"/>
</dbReference>
<comment type="caution">
    <text evidence="1">The sequence shown here is derived from an EMBL/GenBank/DDBJ whole genome shotgun (WGS) entry which is preliminary data.</text>
</comment>